<comment type="pathway">
    <text evidence="1 9">Protein modification; peptidyl-diphthamide biosynthesis.</text>
</comment>
<dbReference type="Pfam" id="PF01902">
    <property type="entry name" value="Diphthami_syn_2"/>
    <property type="match status" value="1"/>
</dbReference>
<dbReference type="InterPro" id="IPR030662">
    <property type="entry name" value="DPH6/MJ0570"/>
</dbReference>
<keyword evidence="7 9" id="KW-0067">ATP-binding</keyword>
<comment type="similarity">
    <text evidence="2 9">Belongs to the Diphthine--ammonia ligase family.</text>
</comment>
<comment type="function">
    <text evidence="9">Amidase that catalyzes the last step of diphthamide biosynthesis using ammonium and ATP.</text>
</comment>
<evidence type="ECO:0000256" key="7">
    <source>
        <dbReference type="ARBA" id="ARBA00022840"/>
    </source>
</evidence>
<feature type="domain" description="Diphthamide synthase" evidence="10">
    <location>
        <begin position="1"/>
        <end position="232"/>
    </location>
</feature>
<proteinExistence type="inferred from homology"/>
<dbReference type="PANTHER" id="PTHR12196">
    <property type="entry name" value="DOMAIN OF UNKNOWN FUNCTION 71 DUF71 -CONTAINING PROTEIN"/>
    <property type="match status" value="1"/>
</dbReference>
<dbReference type="UniPathway" id="UPA00559"/>
<evidence type="ECO:0000256" key="2">
    <source>
        <dbReference type="ARBA" id="ARBA00008496"/>
    </source>
</evidence>
<dbReference type="Gene3D" id="3.90.1490.10">
    <property type="entry name" value="putative n-type atp pyrophosphatase, domain 2"/>
    <property type="match status" value="1"/>
</dbReference>
<dbReference type="EMBL" id="UZAM01012389">
    <property type="protein sequence ID" value="VDP21589.1"/>
    <property type="molecule type" value="Genomic_DNA"/>
</dbReference>
<evidence type="ECO:0000256" key="4">
    <source>
        <dbReference type="ARBA" id="ARBA00018426"/>
    </source>
</evidence>
<dbReference type="GO" id="GO:0017178">
    <property type="term" value="F:diphthine-ammonia ligase activity"/>
    <property type="evidence" value="ECO:0007669"/>
    <property type="project" value="UniProtKB-UniRule"/>
</dbReference>
<dbReference type="FunFam" id="3.40.50.620:FF:000145">
    <property type="entry name" value="ATP-binding domain containing protein"/>
    <property type="match status" value="1"/>
</dbReference>
<gene>
    <name evidence="11" type="ORF">SBAD_LOCUS9153</name>
</gene>
<evidence type="ECO:0000256" key="8">
    <source>
        <dbReference type="ARBA" id="ARBA00048108"/>
    </source>
</evidence>
<protein>
    <recommendedName>
        <fullName evidence="4 9">Diphthine--ammonia ligase</fullName>
        <ecNumber evidence="3 9">6.3.1.14</ecNumber>
    </recommendedName>
</protein>
<dbReference type="NCBIfam" id="TIGR00290">
    <property type="entry name" value="MJ0570_dom"/>
    <property type="match status" value="1"/>
</dbReference>
<evidence type="ECO:0000256" key="5">
    <source>
        <dbReference type="ARBA" id="ARBA00022598"/>
    </source>
</evidence>
<organism evidence="13">
    <name type="scientific">Soboliphyme baturini</name>
    <dbReference type="NCBI Taxonomy" id="241478"/>
    <lineage>
        <taxon>Eukaryota</taxon>
        <taxon>Metazoa</taxon>
        <taxon>Ecdysozoa</taxon>
        <taxon>Nematoda</taxon>
        <taxon>Enoplea</taxon>
        <taxon>Dorylaimia</taxon>
        <taxon>Dioctophymatida</taxon>
        <taxon>Dioctophymatoidea</taxon>
        <taxon>Soboliphymatidae</taxon>
        <taxon>Soboliphyme</taxon>
    </lineage>
</organism>
<dbReference type="AlphaFoldDB" id="A0A183IZV5"/>
<dbReference type="OrthoDB" id="686384at2759"/>
<dbReference type="InterPro" id="IPR014729">
    <property type="entry name" value="Rossmann-like_a/b/a_fold"/>
</dbReference>
<dbReference type="FunFam" id="3.90.1490.10:FF:000001">
    <property type="entry name" value="Diphthine--ammonia ligase"/>
    <property type="match status" value="1"/>
</dbReference>
<comment type="catalytic activity">
    <reaction evidence="8 9">
        <text>diphthine-[translation elongation factor 2] + NH4(+) + ATP = diphthamide-[translation elongation factor 2] + AMP + diphosphate + H(+)</text>
        <dbReference type="Rhea" id="RHEA:19753"/>
        <dbReference type="Rhea" id="RHEA-COMP:10172"/>
        <dbReference type="Rhea" id="RHEA-COMP:10174"/>
        <dbReference type="ChEBI" id="CHEBI:15378"/>
        <dbReference type="ChEBI" id="CHEBI:16692"/>
        <dbReference type="ChEBI" id="CHEBI:28938"/>
        <dbReference type="ChEBI" id="CHEBI:30616"/>
        <dbReference type="ChEBI" id="CHEBI:33019"/>
        <dbReference type="ChEBI" id="CHEBI:82696"/>
        <dbReference type="ChEBI" id="CHEBI:456215"/>
        <dbReference type="EC" id="6.3.1.14"/>
    </reaction>
</comment>
<dbReference type="InterPro" id="IPR002761">
    <property type="entry name" value="Diphthami_syn_dom"/>
</dbReference>
<dbReference type="WBParaSite" id="SBAD_0000948201-mRNA-1">
    <property type="protein sequence ID" value="SBAD_0000948201-mRNA-1"/>
    <property type="gene ID" value="SBAD_0000948201"/>
</dbReference>
<dbReference type="EC" id="6.3.1.14" evidence="3 9"/>
<keyword evidence="6 9" id="KW-0547">Nucleotide-binding</keyword>
<dbReference type="GO" id="GO:0005524">
    <property type="term" value="F:ATP binding"/>
    <property type="evidence" value="ECO:0007669"/>
    <property type="project" value="UniProtKB-UniRule"/>
</dbReference>
<evidence type="ECO:0000256" key="3">
    <source>
        <dbReference type="ARBA" id="ARBA00012089"/>
    </source>
</evidence>
<evidence type="ECO:0000313" key="13">
    <source>
        <dbReference type="WBParaSite" id="SBAD_0000948201-mRNA-1"/>
    </source>
</evidence>
<dbReference type="CDD" id="cd01994">
    <property type="entry name" value="AANH_PF0828-like"/>
    <property type="match status" value="1"/>
</dbReference>
<sequence length="249" mass="27952">MKVIGLITGGKDSLYNLWMCAESGHQLVAVANLKPPAGVDELDSYMFQSVGCDGVAYVAKAVGLPLFQGIIKRKSVALDQDYRPIPEDEVEDLFDLLSKVKLEVGATAVSVGAILSKYQKNRVESVCARLNLHCLSYLWQRDQQELLKKMIDNSFEMIFIKVAALGLTPVRHLGKPVKKFFMELIKLNEQFGFNICGEGGEYESFVVDCPLYRKRIVIDQSEVRIHSNDAFAPVGYLRLNQLHLEEKHS</sequence>
<dbReference type="PIRSF" id="PIRSF039123">
    <property type="entry name" value="Diphthamide_synthase"/>
    <property type="match status" value="1"/>
</dbReference>
<dbReference type="Gene3D" id="3.40.50.620">
    <property type="entry name" value="HUPs"/>
    <property type="match status" value="1"/>
</dbReference>
<dbReference type="GO" id="GO:0017183">
    <property type="term" value="P:protein histidyl modification to diphthamide"/>
    <property type="evidence" value="ECO:0007669"/>
    <property type="project" value="UniProtKB-UniPathway"/>
</dbReference>
<reference evidence="11 12" key="2">
    <citation type="submission" date="2018-11" db="EMBL/GenBank/DDBJ databases">
        <authorList>
            <consortium name="Pathogen Informatics"/>
        </authorList>
    </citation>
    <scope>NUCLEOTIDE SEQUENCE [LARGE SCALE GENOMIC DNA]</scope>
</reference>
<keyword evidence="12" id="KW-1185">Reference proteome</keyword>
<dbReference type="Proteomes" id="UP000270296">
    <property type="component" value="Unassembled WGS sequence"/>
</dbReference>
<evidence type="ECO:0000313" key="11">
    <source>
        <dbReference type="EMBL" id="VDP21589.1"/>
    </source>
</evidence>
<dbReference type="SUPFAM" id="SSF52402">
    <property type="entry name" value="Adenine nucleotide alpha hydrolases-like"/>
    <property type="match status" value="1"/>
</dbReference>
<keyword evidence="5 9" id="KW-0436">Ligase</keyword>
<evidence type="ECO:0000259" key="10">
    <source>
        <dbReference type="Pfam" id="PF01902"/>
    </source>
</evidence>
<name>A0A183IZV5_9BILA</name>
<evidence type="ECO:0000313" key="12">
    <source>
        <dbReference type="Proteomes" id="UP000270296"/>
    </source>
</evidence>
<evidence type="ECO:0000256" key="1">
    <source>
        <dbReference type="ARBA" id="ARBA00005156"/>
    </source>
</evidence>
<accession>A0A183IZV5</accession>
<dbReference type="PANTHER" id="PTHR12196:SF2">
    <property type="entry name" value="DIPHTHINE--AMMONIA LIGASE"/>
    <property type="match status" value="1"/>
</dbReference>
<reference evidence="13" key="1">
    <citation type="submission" date="2016-06" db="UniProtKB">
        <authorList>
            <consortium name="WormBaseParasite"/>
        </authorList>
    </citation>
    <scope>IDENTIFICATION</scope>
</reference>
<evidence type="ECO:0000256" key="9">
    <source>
        <dbReference type="PIRNR" id="PIRNR039123"/>
    </source>
</evidence>
<evidence type="ECO:0000256" key="6">
    <source>
        <dbReference type="ARBA" id="ARBA00022741"/>
    </source>
</evidence>